<organism evidence="1">
    <name type="scientific">hydrothermal vent metagenome</name>
    <dbReference type="NCBI Taxonomy" id="652676"/>
    <lineage>
        <taxon>unclassified sequences</taxon>
        <taxon>metagenomes</taxon>
        <taxon>ecological metagenomes</taxon>
    </lineage>
</organism>
<dbReference type="AlphaFoldDB" id="A0A3B1CHD8"/>
<dbReference type="InterPro" id="IPR054227">
    <property type="entry name" value="DUF6951"/>
</dbReference>
<gene>
    <name evidence="1" type="ORF">MNBD_NITROSPINAE04-2695</name>
</gene>
<dbReference type="Pfam" id="PF22263">
    <property type="entry name" value="DUF6951"/>
    <property type="match status" value="1"/>
</dbReference>
<reference evidence="1" key="1">
    <citation type="submission" date="2018-06" db="EMBL/GenBank/DDBJ databases">
        <authorList>
            <person name="Zhirakovskaya E."/>
        </authorList>
    </citation>
    <scope>NUCLEOTIDE SEQUENCE</scope>
</reference>
<name>A0A3B1CHD8_9ZZZZ</name>
<dbReference type="EMBL" id="UOGA01000216">
    <property type="protein sequence ID" value="VAX22070.1"/>
    <property type="molecule type" value="Genomic_DNA"/>
</dbReference>
<evidence type="ECO:0000313" key="1">
    <source>
        <dbReference type="EMBL" id="VAX22070.1"/>
    </source>
</evidence>
<accession>A0A3B1CHD8</accession>
<protein>
    <submittedName>
        <fullName evidence="1">Uncharacterized protein</fullName>
    </submittedName>
</protein>
<sequence>MAKIVVTAGACGETVEATAEAVDDRYAKVKIGKCCEYVERMKKELEAEPLDGYKLMKSIAASQIYKSAGVCLPHVTCPVPSALHKLVELELGLAVAADVTIKIEK</sequence>
<proteinExistence type="predicted"/>